<name>A0A6G0TDY1_APHGL</name>
<dbReference type="AlphaFoldDB" id="A0A6G0TDY1"/>
<gene>
    <name evidence="1" type="ORF">AGLY_010568</name>
</gene>
<dbReference type="EMBL" id="VYZN01000041">
    <property type="protein sequence ID" value="KAE9531362.1"/>
    <property type="molecule type" value="Genomic_DNA"/>
</dbReference>
<evidence type="ECO:0000313" key="1">
    <source>
        <dbReference type="EMBL" id="KAE9531362.1"/>
    </source>
</evidence>
<organism evidence="1 2">
    <name type="scientific">Aphis glycines</name>
    <name type="common">Soybean aphid</name>
    <dbReference type="NCBI Taxonomy" id="307491"/>
    <lineage>
        <taxon>Eukaryota</taxon>
        <taxon>Metazoa</taxon>
        <taxon>Ecdysozoa</taxon>
        <taxon>Arthropoda</taxon>
        <taxon>Hexapoda</taxon>
        <taxon>Insecta</taxon>
        <taxon>Pterygota</taxon>
        <taxon>Neoptera</taxon>
        <taxon>Paraneoptera</taxon>
        <taxon>Hemiptera</taxon>
        <taxon>Sternorrhyncha</taxon>
        <taxon>Aphidomorpha</taxon>
        <taxon>Aphidoidea</taxon>
        <taxon>Aphididae</taxon>
        <taxon>Aphidini</taxon>
        <taxon>Aphis</taxon>
        <taxon>Aphis</taxon>
    </lineage>
</organism>
<accession>A0A6G0TDY1</accession>
<proteinExistence type="predicted"/>
<comment type="caution">
    <text evidence="1">The sequence shown here is derived from an EMBL/GenBank/DDBJ whole genome shotgun (WGS) entry which is preliminary data.</text>
</comment>
<reference evidence="1 2" key="1">
    <citation type="submission" date="2019-08" db="EMBL/GenBank/DDBJ databases">
        <title>The genome of the soybean aphid Biotype 1, its phylome, world population structure and adaptation to the North American continent.</title>
        <authorList>
            <person name="Giordano R."/>
            <person name="Donthu R.K."/>
            <person name="Hernandez A.G."/>
            <person name="Wright C.L."/>
            <person name="Zimin A.V."/>
        </authorList>
    </citation>
    <scope>NUCLEOTIDE SEQUENCE [LARGE SCALE GENOMIC DNA]</scope>
    <source>
        <tissue evidence="1">Whole aphids</tissue>
    </source>
</reference>
<dbReference type="Proteomes" id="UP000475862">
    <property type="component" value="Unassembled WGS sequence"/>
</dbReference>
<sequence length="239" mass="26383">MLIICIAYSIFIIKAIKRGKVAKDCITVRINNVGNGLISIKFCMTIANISCVNTDFSAKHNDDLNPLCVMQSKAQLDLLEDLSLNSKAFKIYFLSKPDIIGTKKLIVCKTRVIIASDPFGISSRTLENTAANLLSAINMKYRYKQAVVESSSHASDLTNRPISLYREKKTLKKILKYPSLSLSIMLITCDFKFVKSCHTVDRSELGKSDIDIHCNPALSKASLVFSSGATAASFKMLVT</sequence>
<keyword evidence="2" id="KW-1185">Reference proteome</keyword>
<evidence type="ECO:0000313" key="2">
    <source>
        <dbReference type="Proteomes" id="UP000475862"/>
    </source>
</evidence>
<protein>
    <submittedName>
        <fullName evidence="1">Uncharacterized protein</fullName>
    </submittedName>
</protein>